<comment type="caution">
    <text evidence="2">The sequence shown here is derived from an EMBL/GenBank/DDBJ whole genome shotgun (WGS) entry which is preliminary data.</text>
</comment>
<feature type="compositionally biased region" description="Basic and acidic residues" evidence="1">
    <location>
        <begin position="398"/>
        <end position="408"/>
    </location>
</feature>
<feature type="compositionally biased region" description="Low complexity" evidence="1">
    <location>
        <begin position="270"/>
        <end position="281"/>
    </location>
</feature>
<sequence length="457" mass="48461">MDELLSLAKGAQDALVETLMSKLAFALAETDRSRAVHRGLRCGIFLSSLSPFCKCPPIPSRPLPPPLQYPRAPSLLPPIPSRPLLPPLQYPRPLLLPPIPSPPLLLPTDALASPPMPSRPFSPSLHKSAFTAAPGVGGLTATSSDRCLHLLLYTVLLPLLRPRPSPLPWLIPRAGASAPSVQFDARSGSPLMLLALPFVFIYLFIPSFISERLVSSLRPFSLFISPEGPGVARTPFRSRVLRRSGGGIEVGILSARPLHPFARGQPHPAPSSTHSAPPQAACSGGESADGSLVVPPHERKPHGSRPEHRNSTLEALPDAGLPQEAGQGSRVIPPFSPSLERARSLGSSPVTPQGRGNSPSPENPPRVPSAGTRDAADAPQGRPGADAGALAPYGKGLSGDEGRRRGDEDVPPLSEMPLDDEDAEPDCPPSLPEGYVTWRRDSRLVTATLPHMVSGYL</sequence>
<dbReference type="EMBL" id="QCYY01004653">
    <property type="protein sequence ID" value="ROT60651.1"/>
    <property type="molecule type" value="Genomic_DNA"/>
</dbReference>
<evidence type="ECO:0000313" key="2">
    <source>
        <dbReference type="EMBL" id="ROT60651.1"/>
    </source>
</evidence>
<protein>
    <submittedName>
        <fullName evidence="2">Uncharacterized protein</fullName>
    </submittedName>
</protein>
<proteinExistence type="predicted"/>
<dbReference type="AlphaFoldDB" id="A0A423S8U2"/>
<reference evidence="2 3" key="2">
    <citation type="submission" date="2019-01" db="EMBL/GenBank/DDBJ databases">
        <title>The decoding of complex shrimp genome reveals the adaptation for benthos swimmer, frequently molting mechanism and breeding impact on genome.</title>
        <authorList>
            <person name="Sun Y."/>
            <person name="Gao Y."/>
            <person name="Yu Y."/>
        </authorList>
    </citation>
    <scope>NUCLEOTIDE SEQUENCE [LARGE SCALE GENOMIC DNA]</scope>
    <source>
        <tissue evidence="2">Muscle</tissue>
    </source>
</reference>
<keyword evidence="3" id="KW-1185">Reference proteome</keyword>
<gene>
    <name evidence="2" type="ORF">C7M84_021814</name>
</gene>
<feature type="region of interest" description="Disordered" evidence="1">
    <location>
        <begin position="259"/>
        <end position="435"/>
    </location>
</feature>
<dbReference type="Proteomes" id="UP000283509">
    <property type="component" value="Unassembled WGS sequence"/>
</dbReference>
<feature type="compositionally biased region" description="Polar residues" evidence="1">
    <location>
        <begin position="345"/>
        <end position="360"/>
    </location>
</feature>
<dbReference type="OrthoDB" id="283575at2759"/>
<evidence type="ECO:0000313" key="3">
    <source>
        <dbReference type="Proteomes" id="UP000283509"/>
    </source>
</evidence>
<reference evidence="2 3" key="1">
    <citation type="submission" date="2018-04" db="EMBL/GenBank/DDBJ databases">
        <authorList>
            <person name="Zhang X."/>
            <person name="Yuan J."/>
            <person name="Li F."/>
            <person name="Xiang J."/>
        </authorList>
    </citation>
    <scope>NUCLEOTIDE SEQUENCE [LARGE SCALE GENOMIC DNA]</scope>
    <source>
        <tissue evidence="2">Muscle</tissue>
    </source>
</reference>
<evidence type="ECO:0000256" key="1">
    <source>
        <dbReference type="SAM" id="MobiDB-lite"/>
    </source>
</evidence>
<accession>A0A423S8U2</accession>
<organism evidence="2 3">
    <name type="scientific">Penaeus vannamei</name>
    <name type="common">Whiteleg shrimp</name>
    <name type="synonym">Litopenaeus vannamei</name>
    <dbReference type="NCBI Taxonomy" id="6689"/>
    <lineage>
        <taxon>Eukaryota</taxon>
        <taxon>Metazoa</taxon>
        <taxon>Ecdysozoa</taxon>
        <taxon>Arthropoda</taxon>
        <taxon>Crustacea</taxon>
        <taxon>Multicrustacea</taxon>
        <taxon>Malacostraca</taxon>
        <taxon>Eumalacostraca</taxon>
        <taxon>Eucarida</taxon>
        <taxon>Decapoda</taxon>
        <taxon>Dendrobranchiata</taxon>
        <taxon>Penaeoidea</taxon>
        <taxon>Penaeidae</taxon>
        <taxon>Penaeus</taxon>
    </lineage>
</organism>
<name>A0A423S8U2_PENVA</name>